<dbReference type="InterPro" id="IPR017946">
    <property type="entry name" value="PLC-like_Pdiesterase_TIM-brl"/>
</dbReference>
<dbReference type="Gene3D" id="3.20.20.190">
    <property type="entry name" value="Phosphatidylinositol (PI) phosphodiesterase"/>
    <property type="match status" value="1"/>
</dbReference>
<dbReference type="PANTHER" id="PTHR43805">
    <property type="entry name" value="GLYCEROPHOSPHORYL DIESTER PHOSPHODIESTERASE"/>
    <property type="match status" value="1"/>
</dbReference>
<reference evidence="3 4" key="1">
    <citation type="submission" date="2017-06" db="EMBL/GenBank/DDBJ databases">
        <title>Ant-infecting Ophiocordyceps genomes reveal a high diversity of potential behavioral manipulation genes and a possible major role for enterotoxins.</title>
        <authorList>
            <person name="De Bekker C."/>
            <person name="Evans H.C."/>
            <person name="Brachmann A."/>
            <person name="Hughes D.P."/>
        </authorList>
    </citation>
    <scope>NUCLEOTIDE SEQUENCE [LARGE SCALE GENOMIC DNA]</scope>
    <source>
        <strain evidence="3 4">Map16</strain>
    </source>
</reference>
<feature type="compositionally biased region" description="Polar residues" evidence="1">
    <location>
        <begin position="23"/>
        <end position="36"/>
    </location>
</feature>
<organism evidence="3 4">
    <name type="scientific">Ophiocordyceps camponoti-rufipedis</name>
    <dbReference type="NCBI Taxonomy" id="2004952"/>
    <lineage>
        <taxon>Eukaryota</taxon>
        <taxon>Fungi</taxon>
        <taxon>Dikarya</taxon>
        <taxon>Ascomycota</taxon>
        <taxon>Pezizomycotina</taxon>
        <taxon>Sordariomycetes</taxon>
        <taxon>Hypocreomycetidae</taxon>
        <taxon>Hypocreales</taxon>
        <taxon>Ophiocordycipitaceae</taxon>
        <taxon>Ophiocordyceps</taxon>
    </lineage>
</organism>
<dbReference type="STRING" id="2004952.A0A2C5ZGJ8"/>
<evidence type="ECO:0000313" key="3">
    <source>
        <dbReference type="EMBL" id="PHH80147.1"/>
    </source>
</evidence>
<dbReference type="PANTHER" id="PTHR43805:SF1">
    <property type="entry name" value="GP-PDE DOMAIN-CONTAINING PROTEIN"/>
    <property type="match status" value="1"/>
</dbReference>
<dbReference type="GO" id="GO:0008081">
    <property type="term" value="F:phosphoric diester hydrolase activity"/>
    <property type="evidence" value="ECO:0007669"/>
    <property type="project" value="InterPro"/>
</dbReference>
<dbReference type="EMBL" id="NJES01000024">
    <property type="protein sequence ID" value="PHH80147.1"/>
    <property type="molecule type" value="Genomic_DNA"/>
</dbReference>
<feature type="region of interest" description="Disordered" evidence="1">
    <location>
        <begin position="23"/>
        <end position="43"/>
    </location>
</feature>
<keyword evidence="4" id="KW-1185">Reference proteome</keyword>
<protein>
    <recommendedName>
        <fullName evidence="2">GP-PDE domain-containing protein</fullName>
    </recommendedName>
</protein>
<sequence length="307" mass="34526">MMEDETRPLFLVEKESPAATWTRRLSSPNSTQSHPQTIAHRGAKAHAKENTLAAFRLAASSGAHAIETDARLSRDGVAVLAHDLGLERCFGRSGVVGDLEAARLRALGVVLLSELLEWLVEGEEEDSWKAGMWVLLDIKMDDDAALLLAAIKRAVDEVPSGKTPWEKRIASTLLAARRLLPSHATAHIGTSHRYAQTFTARMPTLALNLAYTAVPRKTSQPLYAWTVNDEATMRWALGHACIDAVVTDDPARFRALCEEELAGRVVARRMGVWAGLCWRWDWACVRVWHRLVFWYRRFWIRKLDLLR</sequence>
<name>A0A2C5ZGJ8_9HYPO</name>
<dbReference type="GO" id="GO:0006629">
    <property type="term" value="P:lipid metabolic process"/>
    <property type="evidence" value="ECO:0007669"/>
    <property type="project" value="InterPro"/>
</dbReference>
<comment type="caution">
    <text evidence="3">The sequence shown here is derived from an EMBL/GenBank/DDBJ whole genome shotgun (WGS) entry which is preliminary data.</text>
</comment>
<dbReference type="AlphaFoldDB" id="A0A2C5ZGJ8"/>
<proteinExistence type="predicted"/>
<evidence type="ECO:0000259" key="2">
    <source>
        <dbReference type="PROSITE" id="PS51704"/>
    </source>
</evidence>
<dbReference type="SUPFAM" id="SSF51695">
    <property type="entry name" value="PLC-like phosphodiesterases"/>
    <property type="match status" value="1"/>
</dbReference>
<dbReference type="Proteomes" id="UP000226431">
    <property type="component" value="Unassembled WGS sequence"/>
</dbReference>
<evidence type="ECO:0000313" key="4">
    <source>
        <dbReference type="Proteomes" id="UP000226431"/>
    </source>
</evidence>
<feature type="domain" description="GP-PDE" evidence="2">
    <location>
        <begin position="35"/>
        <end position="257"/>
    </location>
</feature>
<dbReference type="InterPro" id="IPR030395">
    <property type="entry name" value="GP_PDE_dom"/>
</dbReference>
<dbReference type="Pfam" id="PF03009">
    <property type="entry name" value="GDPD"/>
    <property type="match status" value="1"/>
</dbReference>
<evidence type="ECO:0000256" key="1">
    <source>
        <dbReference type="SAM" id="MobiDB-lite"/>
    </source>
</evidence>
<dbReference type="PROSITE" id="PS51704">
    <property type="entry name" value="GP_PDE"/>
    <property type="match status" value="1"/>
</dbReference>
<gene>
    <name evidence="3" type="ORF">CDD80_2685</name>
</gene>
<accession>A0A2C5ZGJ8</accession>
<dbReference type="OrthoDB" id="1058301at2759"/>